<evidence type="ECO:0000256" key="2">
    <source>
        <dbReference type="ARBA" id="ARBA00005381"/>
    </source>
</evidence>
<dbReference type="Proteomes" id="UP001601992">
    <property type="component" value="Unassembled WGS sequence"/>
</dbReference>
<evidence type="ECO:0000313" key="8">
    <source>
        <dbReference type="EMBL" id="MFF3566944.1"/>
    </source>
</evidence>
<evidence type="ECO:0000256" key="4">
    <source>
        <dbReference type="ARBA" id="ARBA00023136"/>
    </source>
</evidence>
<dbReference type="InterPro" id="IPR050697">
    <property type="entry name" value="Adenylyl/Guanylyl_Cyclase_3/4"/>
</dbReference>
<accession>A0ABW6RVC4</accession>
<feature type="region of interest" description="Disordered" evidence="5">
    <location>
        <begin position="175"/>
        <end position="204"/>
    </location>
</feature>
<keyword evidence="4 6" id="KW-0472">Membrane</keyword>
<keyword evidence="9" id="KW-1185">Reference proteome</keyword>
<keyword evidence="3" id="KW-1003">Cell membrane</keyword>
<dbReference type="InterPro" id="IPR029787">
    <property type="entry name" value="Nucleotide_cyclase"/>
</dbReference>
<dbReference type="PANTHER" id="PTHR43081">
    <property type="entry name" value="ADENYLATE CYCLASE, TERMINAL-DIFFERENTIATION SPECIFIC-RELATED"/>
    <property type="match status" value="1"/>
</dbReference>
<name>A0ABW6RVC4_9NOCA</name>
<dbReference type="InterPro" id="IPR001054">
    <property type="entry name" value="A/G_cyclase"/>
</dbReference>
<evidence type="ECO:0000313" key="9">
    <source>
        <dbReference type="Proteomes" id="UP001601992"/>
    </source>
</evidence>
<dbReference type="RefSeq" id="WP_040830014.1">
    <property type="nucleotide sequence ID" value="NZ_JBIAQY010000001.1"/>
</dbReference>
<dbReference type="CDD" id="cd07302">
    <property type="entry name" value="CHD"/>
    <property type="match status" value="1"/>
</dbReference>
<keyword evidence="6" id="KW-1133">Transmembrane helix</keyword>
<comment type="similarity">
    <text evidence="2">Belongs to the adenylyl cyclase class-3 family.</text>
</comment>
<proteinExistence type="inferred from homology"/>
<sequence>MGARGDVGGLSIVGTALVATLYGMRDPQLIPKAVPVSLFSAVVVCAALDRGVRLGGEIRDVGVLFVDVVGSTTMATRLPPHEVVETLNRFFGVVVSAVNRRGGLINKFEGDAALAVFGAPAPHPDPAGAALEAAAEIARELAAADLGIEAGVGVSYGEVVAGNIRCRTFLERGRRRGPARAVDPDSAVPARGVTRAPASAERATTRSARRTIFALFAKLCKQQAGGRHRHRPPLEGSG</sequence>
<dbReference type="SMART" id="SM00044">
    <property type="entry name" value="CYCc"/>
    <property type="match status" value="1"/>
</dbReference>
<feature type="transmembrane region" description="Helical" evidence="6">
    <location>
        <begin position="7"/>
        <end position="24"/>
    </location>
</feature>
<dbReference type="PROSITE" id="PS50125">
    <property type="entry name" value="GUANYLATE_CYCLASE_2"/>
    <property type="match status" value="1"/>
</dbReference>
<gene>
    <name evidence="8" type="ORF">ACFYXQ_04090</name>
</gene>
<reference evidence="8 9" key="1">
    <citation type="submission" date="2024-10" db="EMBL/GenBank/DDBJ databases">
        <title>The Natural Products Discovery Center: Release of the First 8490 Sequenced Strains for Exploring Actinobacteria Biosynthetic Diversity.</title>
        <authorList>
            <person name="Kalkreuter E."/>
            <person name="Kautsar S.A."/>
            <person name="Yang D."/>
            <person name="Bader C.D."/>
            <person name="Teijaro C.N."/>
            <person name="Fluegel L."/>
            <person name="Davis C.M."/>
            <person name="Simpson J.R."/>
            <person name="Lauterbach L."/>
            <person name="Steele A.D."/>
            <person name="Gui C."/>
            <person name="Meng S."/>
            <person name="Li G."/>
            <person name="Viehrig K."/>
            <person name="Ye F."/>
            <person name="Su P."/>
            <person name="Kiefer A.F."/>
            <person name="Nichols A."/>
            <person name="Cepeda A.J."/>
            <person name="Yan W."/>
            <person name="Fan B."/>
            <person name="Jiang Y."/>
            <person name="Adhikari A."/>
            <person name="Zheng C.-J."/>
            <person name="Schuster L."/>
            <person name="Cowan T.M."/>
            <person name="Smanski M.J."/>
            <person name="Chevrette M.G."/>
            <person name="De Carvalho L.P.S."/>
            <person name="Shen B."/>
        </authorList>
    </citation>
    <scope>NUCLEOTIDE SEQUENCE [LARGE SCALE GENOMIC DNA]</scope>
    <source>
        <strain evidence="8 9">NPDC002593</strain>
    </source>
</reference>
<evidence type="ECO:0000256" key="1">
    <source>
        <dbReference type="ARBA" id="ARBA00004651"/>
    </source>
</evidence>
<organism evidence="8 9">
    <name type="scientific">Nocardia jiangxiensis</name>
    <dbReference type="NCBI Taxonomy" id="282685"/>
    <lineage>
        <taxon>Bacteria</taxon>
        <taxon>Bacillati</taxon>
        <taxon>Actinomycetota</taxon>
        <taxon>Actinomycetes</taxon>
        <taxon>Mycobacteriales</taxon>
        <taxon>Nocardiaceae</taxon>
        <taxon>Nocardia</taxon>
    </lineage>
</organism>
<evidence type="ECO:0000256" key="5">
    <source>
        <dbReference type="SAM" id="MobiDB-lite"/>
    </source>
</evidence>
<evidence type="ECO:0000259" key="7">
    <source>
        <dbReference type="PROSITE" id="PS50125"/>
    </source>
</evidence>
<evidence type="ECO:0000256" key="6">
    <source>
        <dbReference type="SAM" id="Phobius"/>
    </source>
</evidence>
<dbReference type="PANTHER" id="PTHR43081:SF17">
    <property type="entry name" value="BLL5647 PROTEIN"/>
    <property type="match status" value="1"/>
</dbReference>
<protein>
    <submittedName>
        <fullName evidence="8">Adenylate/guanylate cyclase domain-containing protein</fullName>
    </submittedName>
</protein>
<feature type="domain" description="Guanylate cyclase" evidence="7">
    <location>
        <begin position="62"/>
        <end position="176"/>
    </location>
</feature>
<comment type="caution">
    <text evidence="8">The sequence shown here is derived from an EMBL/GenBank/DDBJ whole genome shotgun (WGS) entry which is preliminary data.</text>
</comment>
<dbReference type="Pfam" id="PF00211">
    <property type="entry name" value="Guanylate_cyc"/>
    <property type="match status" value="1"/>
</dbReference>
<dbReference type="EMBL" id="JBIAQY010000001">
    <property type="protein sequence ID" value="MFF3566944.1"/>
    <property type="molecule type" value="Genomic_DNA"/>
</dbReference>
<keyword evidence="6" id="KW-0812">Transmembrane</keyword>
<feature type="compositionally biased region" description="Low complexity" evidence="5">
    <location>
        <begin position="194"/>
        <end position="204"/>
    </location>
</feature>
<dbReference type="SUPFAM" id="SSF55073">
    <property type="entry name" value="Nucleotide cyclase"/>
    <property type="match status" value="1"/>
</dbReference>
<evidence type="ECO:0000256" key="3">
    <source>
        <dbReference type="ARBA" id="ARBA00022475"/>
    </source>
</evidence>
<comment type="subcellular location">
    <subcellularLocation>
        <location evidence="1">Cell membrane</location>
        <topology evidence="1">Multi-pass membrane protein</topology>
    </subcellularLocation>
</comment>
<dbReference type="Gene3D" id="3.30.70.1230">
    <property type="entry name" value="Nucleotide cyclase"/>
    <property type="match status" value="1"/>
</dbReference>